<feature type="transmembrane region" description="Helical" evidence="2">
    <location>
        <begin position="53"/>
        <end position="86"/>
    </location>
</feature>
<keyword evidence="2" id="KW-1133">Transmembrane helix</keyword>
<evidence type="ECO:0000313" key="4">
    <source>
        <dbReference type="Proteomes" id="UP000026960"/>
    </source>
</evidence>
<organism evidence="3">
    <name type="scientific">Oryza barthii</name>
    <dbReference type="NCBI Taxonomy" id="65489"/>
    <lineage>
        <taxon>Eukaryota</taxon>
        <taxon>Viridiplantae</taxon>
        <taxon>Streptophyta</taxon>
        <taxon>Embryophyta</taxon>
        <taxon>Tracheophyta</taxon>
        <taxon>Spermatophyta</taxon>
        <taxon>Magnoliopsida</taxon>
        <taxon>Liliopsida</taxon>
        <taxon>Poales</taxon>
        <taxon>Poaceae</taxon>
        <taxon>BOP clade</taxon>
        <taxon>Oryzoideae</taxon>
        <taxon>Oryzeae</taxon>
        <taxon>Oryzinae</taxon>
        <taxon>Oryza</taxon>
    </lineage>
</organism>
<keyword evidence="2" id="KW-0472">Membrane</keyword>
<name>A0A0D3G5D5_9ORYZ</name>
<dbReference type="AlphaFoldDB" id="A0A0D3G5D5"/>
<sequence length="572" mass="62987">MAMALALSCGRRQRGKKGGGSGGDCGGRHFHVHYHLPRRVCASSFVPNLLPRFFSLLSACVLVPPVLFLAVLAFLVLVLWFTLLYFIRSLWNKDINGETFERSSNDHGSDADKRLGEGVAEEGKAEKKTLKISSEDCARRFEIEEVLHVNSDDSQNLPSMVSSDGCLNCKMHTDDEKLIKEVTVFEIKRRESGAAIVCSDGLSQKRQPRDMSIDWFEEETKSGDIIKSGDSSPTVLSTFSSEFHDFSDNNEVVGLATDFLDVNNQNKAVLLDSSSHRGIMDNHCKCGEEFSSDKEAPAYHLFENYDFVDKHETKEVVLGDTVVLTFVDDSANDDSEYREDISEQKDPNNLSVLLDNVADIFYQQQEIHKVVVSDDNKPPEVLFLSGKQTVSSSGEFSSPNENGTSGFPFDSVCEDKNGTVAYPSVASHYNIGIEDDKCEDHTDNNIEEASSIASTNCGSADKHQTIQVLPVCLANGDNIDDVASLGSSICEDVEDKDNKSNANCISEGAPHGNGMPLVRSPASWWNLCGVIDVCWQVKGGTLGQQKTLDAHPNPVLTMKKYLIVWIEVLNCL</sequence>
<evidence type="ECO:0000256" key="1">
    <source>
        <dbReference type="SAM" id="MobiDB-lite"/>
    </source>
</evidence>
<keyword evidence="4" id="KW-1185">Reference proteome</keyword>
<evidence type="ECO:0000313" key="3">
    <source>
        <dbReference type="EnsemblPlants" id="OBART05G09660.2"/>
    </source>
</evidence>
<reference evidence="3" key="1">
    <citation type="journal article" date="2009" name="Rice">
        <title>De Novo Next Generation Sequencing of Plant Genomes.</title>
        <authorList>
            <person name="Rounsley S."/>
            <person name="Marri P.R."/>
            <person name="Yu Y."/>
            <person name="He R."/>
            <person name="Sisneros N."/>
            <person name="Goicoechea J.L."/>
            <person name="Lee S.J."/>
            <person name="Angelova A."/>
            <person name="Kudrna D."/>
            <person name="Luo M."/>
            <person name="Affourtit J."/>
            <person name="Desany B."/>
            <person name="Knight J."/>
            <person name="Niazi F."/>
            <person name="Egholm M."/>
            <person name="Wing R.A."/>
        </authorList>
    </citation>
    <scope>NUCLEOTIDE SEQUENCE [LARGE SCALE GENOMIC DNA]</scope>
    <source>
        <strain evidence="3">cv. IRGC 105608</strain>
    </source>
</reference>
<evidence type="ECO:0000256" key="2">
    <source>
        <dbReference type="SAM" id="Phobius"/>
    </source>
</evidence>
<dbReference type="eggNOG" id="ENOG502R5YU">
    <property type="taxonomic scope" value="Eukaryota"/>
</dbReference>
<feature type="region of interest" description="Disordered" evidence="1">
    <location>
        <begin position="101"/>
        <end position="120"/>
    </location>
</feature>
<dbReference type="Gramene" id="OBART05G09660.2">
    <property type="protein sequence ID" value="OBART05G09660.2"/>
    <property type="gene ID" value="OBART05G09660"/>
</dbReference>
<protein>
    <submittedName>
        <fullName evidence="3">Uncharacterized protein</fullName>
    </submittedName>
</protein>
<reference evidence="3" key="2">
    <citation type="submission" date="2015-03" db="UniProtKB">
        <authorList>
            <consortium name="EnsemblPlants"/>
        </authorList>
    </citation>
    <scope>IDENTIFICATION</scope>
</reference>
<proteinExistence type="predicted"/>
<dbReference type="Proteomes" id="UP000026960">
    <property type="component" value="Chromosome 5"/>
</dbReference>
<dbReference type="EnsemblPlants" id="OBART05G09660.2">
    <property type="protein sequence ID" value="OBART05G09660.2"/>
    <property type="gene ID" value="OBART05G09660"/>
</dbReference>
<keyword evidence="2" id="KW-0812">Transmembrane</keyword>
<dbReference type="PaxDb" id="65489-OBART05G09660.2"/>
<accession>A0A0D3G5D5</accession>